<reference evidence="4 5" key="1">
    <citation type="submission" date="2024-01" db="EMBL/GenBank/DDBJ databases">
        <title>The genome of the rayed Mediterranean limpet Patella caerulea (Linnaeus, 1758).</title>
        <authorList>
            <person name="Anh-Thu Weber A."/>
            <person name="Halstead-Nussloch G."/>
        </authorList>
    </citation>
    <scope>NUCLEOTIDE SEQUENCE [LARGE SCALE GENOMIC DNA]</scope>
    <source>
        <strain evidence="4">AATW-2023a</strain>
        <tissue evidence="4">Whole specimen</tissue>
    </source>
</reference>
<dbReference type="Proteomes" id="UP001347796">
    <property type="component" value="Unassembled WGS sequence"/>
</dbReference>
<feature type="compositionally biased region" description="Polar residues" evidence="1">
    <location>
        <begin position="178"/>
        <end position="190"/>
    </location>
</feature>
<sequence length="190" mass="21842">MLNYVIIYIITLLTVTSEIESITCRRYSTSYGYKYFYCSNRCCDYISTKYCCEKNNSDTNRSSFTTNIGLVTITVIAVIFVCFCSCFFTSKKRARRRMLTYPLNPTNIEPVQCRTPQNLPLDIEAPPPYTISNSYFLPTQTEQLPPPYTSPTPSEPPPPYDPKWARVKTDKSDESIEDNANNTLQRLQTP</sequence>
<dbReference type="EMBL" id="JAZGQO010000010">
    <property type="protein sequence ID" value="KAK6176461.1"/>
    <property type="molecule type" value="Genomic_DNA"/>
</dbReference>
<keyword evidence="2" id="KW-1133">Transmembrane helix</keyword>
<keyword evidence="2" id="KW-0472">Membrane</keyword>
<gene>
    <name evidence="4" type="ORF">SNE40_014746</name>
</gene>
<evidence type="ECO:0000256" key="2">
    <source>
        <dbReference type="SAM" id="Phobius"/>
    </source>
</evidence>
<feature type="compositionally biased region" description="Basic and acidic residues" evidence="1">
    <location>
        <begin position="163"/>
        <end position="174"/>
    </location>
</feature>
<keyword evidence="5" id="KW-1185">Reference proteome</keyword>
<organism evidence="4 5">
    <name type="scientific">Patella caerulea</name>
    <name type="common">Rayed Mediterranean limpet</name>
    <dbReference type="NCBI Taxonomy" id="87958"/>
    <lineage>
        <taxon>Eukaryota</taxon>
        <taxon>Metazoa</taxon>
        <taxon>Spiralia</taxon>
        <taxon>Lophotrochozoa</taxon>
        <taxon>Mollusca</taxon>
        <taxon>Gastropoda</taxon>
        <taxon>Patellogastropoda</taxon>
        <taxon>Patelloidea</taxon>
        <taxon>Patellidae</taxon>
        <taxon>Patella</taxon>
    </lineage>
</organism>
<feature type="compositionally biased region" description="Pro residues" evidence="1">
    <location>
        <begin position="144"/>
        <end position="161"/>
    </location>
</feature>
<keyword evidence="3" id="KW-0732">Signal</keyword>
<evidence type="ECO:0008006" key="6">
    <source>
        <dbReference type="Google" id="ProtNLM"/>
    </source>
</evidence>
<name>A0AAN8JE65_PATCE</name>
<feature type="signal peptide" evidence="3">
    <location>
        <begin position="1"/>
        <end position="21"/>
    </location>
</feature>
<dbReference type="AlphaFoldDB" id="A0AAN8JE65"/>
<evidence type="ECO:0000313" key="4">
    <source>
        <dbReference type="EMBL" id="KAK6176461.1"/>
    </source>
</evidence>
<protein>
    <recommendedName>
        <fullName evidence="6">Vesicular, overexpressed in cancer, prosurvival protein 1</fullName>
    </recommendedName>
</protein>
<comment type="caution">
    <text evidence="4">The sequence shown here is derived from an EMBL/GenBank/DDBJ whole genome shotgun (WGS) entry which is preliminary data.</text>
</comment>
<feature type="transmembrane region" description="Helical" evidence="2">
    <location>
        <begin position="68"/>
        <end position="88"/>
    </location>
</feature>
<keyword evidence="2" id="KW-0812">Transmembrane</keyword>
<evidence type="ECO:0000313" key="5">
    <source>
        <dbReference type="Proteomes" id="UP001347796"/>
    </source>
</evidence>
<feature type="chain" id="PRO_5042865601" description="Vesicular, overexpressed in cancer, prosurvival protein 1" evidence="3">
    <location>
        <begin position="22"/>
        <end position="190"/>
    </location>
</feature>
<proteinExistence type="predicted"/>
<evidence type="ECO:0000256" key="3">
    <source>
        <dbReference type="SAM" id="SignalP"/>
    </source>
</evidence>
<evidence type="ECO:0000256" key="1">
    <source>
        <dbReference type="SAM" id="MobiDB-lite"/>
    </source>
</evidence>
<accession>A0AAN8JE65</accession>
<feature type="region of interest" description="Disordered" evidence="1">
    <location>
        <begin position="140"/>
        <end position="190"/>
    </location>
</feature>